<evidence type="ECO:0000256" key="11">
    <source>
        <dbReference type="SAM" id="SignalP"/>
    </source>
</evidence>
<comment type="subcellular location">
    <subcellularLocation>
        <location evidence="2">Cell membrane</location>
        <topology evidence="2">Lipid-anchor</topology>
        <topology evidence="2">GPI-anchor</topology>
    </subcellularLocation>
</comment>
<evidence type="ECO:0000313" key="14">
    <source>
        <dbReference type="EMBL" id="SCU72929.1"/>
    </source>
</evidence>
<dbReference type="RefSeq" id="XP_067083379.1">
    <property type="nucleotide sequence ID" value="XM_067227278.1"/>
</dbReference>
<keyword evidence="3" id="KW-1003">Cell membrane</keyword>
<dbReference type="GO" id="GO:0098552">
    <property type="term" value="C:side of membrane"/>
    <property type="evidence" value="ECO:0007669"/>
    <property type="project" value="UniProtKB-KW"/>
</dbReference>
<keyword evidence="15" id="KW-1185">Reference proteome</keyword>
<feature type="region of interest" description="Disordered" evidence="10">
    <location>
        <begin position="382"/>
        <end position="408"/>
    </location>
</feature>
<feature type="signal peptide" evidence="11">
    <location>
        <begin position="1"/>
        <end position="29"/>
    </location>
</feature>
<evidence type="ECO:0000256" key="5">
    <source>
        <dbReference type="ARBA" id="ARBA00022729"/>
    </source>
</evidence>
<organism evidence="14 15">
    <name type="scientific">Trypanosoma equiperdum</name>
    <dbReference type="NCBI Taxonomy" id="5694"/>
    <lineage>
        <taxon>Eukaryota</taxon>
        <taxon>Discoba</taxon>
        <taxon>Euglenozoa</taxon>
        <taxon>Kinetoplastea</taxon>
        <taxon>Metakinetoplastina</taxon>
        <taxon>Trypanosomatida</taxon>
        <taxon>Trypanosomatidae</taxon>
        <taxon>Trypanosoma</taxon>
    </lineage>
</organism>
<dbReference type="GeneID" id="92378453"/>
<evidence type="ECO:0000313" key="15">
    <source>
        <dbReference type="Proteomes" id="UP000195570"/>
    </source>
</evidence>
<feature type="chain" id="PRO_5009235600" evidence="11">
    <location>
        <begin position="30"/>
        <end position="524"/>
    </location>
</feature>
<name>A0A1G4IK89_TRYEQ</name>
<gene>
    <name evidence="14" type="ORF">TEOVI_000451300</name>
</gene>
<comment type="caution">
    <text evidence="14">The sequence shown here is derived from an EMBL/GenBank/DDBJ whole genome shotgun (WGS) entry which is preliminary data.</text>
</comment>
<evidence type="ECO:0000259" key="13">
    <source>
        <dbReference type="Pfam" id="PF13206"/>
    </source>
</evidence>
<dbReference type="InterPro" id="IPR025932">
    <property type="entry name" value="Trypano_VSG_B_N_dom"/>
</dbReference>
<evidence type="ECO:0000256" key="6">
    <source>
        <dbReference type="ARBA" id="ARBA00023136"/>
    </source>
</evidence>
<dbReference type="Pfam" id="PF10659">
    <property type="entry name" value="Trypan_glycop_C"/>
    <property type="match status" value="1"/>
</dbReference>
<evidence type="ECO:0000256" key="9">
    <source>
        <dbReference type="SAM" id="Coils"/>
    </source>
</evidence>
<reference evidence="14" key="1">
    <citation type="submission" date="2016-09" db="EMBL/GenBank/DDBJ databases">
        <authorList>
            <person name="Hebert L."/>
            <person name="Moumen B."/>
        </authorList>
    </citation>
    <scope>NUCLEOTIDE SEQUENCE [LARGE SCALE GENOMIC DNA]</scope>
    <source>
        <strain evidence="14">OVI</strain>
    </source>
</reference>
<dbReference type="GO" id="GO:0005886">
    <property type="term" value="C:plasma membrane"/>
    <property type="evidence" value="ECO:0007669"/>
    <property type="project" value="UniProtKB-SubCell"/>
</dbReference>
<dbReference type="Pfam" id="PF13206">
    <property type="entry name" value="VSG_B"/>
    <property type="match status" value="1"/>
</dbReference>
<accession>A0A1G4IK89</accession>
<keyword evidence="6" id="KW-0472">Membrane</keyword>
<dbReference type="EMBL" id="CZPT02001929">
    <property type="protein sequence ID" value="SCU72929.1"/>
    <property type="molecule type" value="Genomic_DNA"/>
</dbReference>
<feature type="domain" description="Trypanosome variant surface glycoprotein B-type N-terminal" evidence="13">
    <location>
        <begin position="15"/>
        <end position="369"/>
    </location>
</feature>
<keyword evidence="4" id="KW-0336">GPI-anchor</keyword>
<comment type="function">
    <text evidence="1">VSG forms a coat on the surface of the parasite. The trypanosome evades the immune response of the host by expressing a series of antigenically distinct VSGs from an estimated 1000 VSG genes.</text>
</comment>
<dbReference type="VEuPathDB" id="TriTrypDB:TEOVI_000451300"/>
<evidence type="ECO:0000256" key="4">
    <source>
        <dbReference type="ARBA" id="ARBA00022622"/>
    </source>
</evidence>
<evidence type="ECO:0000256" key="8">
    <source>
        <dbReference type="ARBA" id="ARBA00023288"/>
    </source>
</evidence>
<protein>
    <submittedName>
        <fullName evidence="14">Trypanosomal VSG domain/Trypanosome variant surface glycoprotein C-terminal domain containing protein, putative</fullName>
    </submittedName>
</protein>
<keyword evidence="5 11" id="KW-0732">Signal</keyword>
<evidence type="ECO:0000256" key="10">
    <source>
        <dbReference type="SAM" id="MobiDB-lite"/>
    </source>
</evidence>
<proteinExistence type="predicted"/>
<evidence type="ECO:0000256" key="2">
    <source>
        <dbReference type="ARBA" id="ARBA00004609"/>
    </source>
</evidence>
<evidence type="ECO:0000256" key="3">
    <source>
        <dbReference type="ARBA" id="ARBA00022475"/>
    </source>
</evidence>
<dbReference type="InterPro" id="IPR019609">
    <property type="entry name" value="Variant_surf_glycoprt_trypan_C"/>
</dbReference>
<feature type="domain" description="Trypanosome variant surface glycoprotein C-terminal" evidence="12">
    <location>
        <begin position="411"/>
        <end position="523"/>
    </location>
</feature>
<keyword evidence="8" id="KW-0449">Lipoprotein</keyword>
<keyword evidence="7" id="KW-0325">Glycoprotein</keyword>
<dbReference type="AlphaFoldDB" id="A0A1G4IK89"/>
<dbReference type="Proteomes" id="UP000195570">
    <property type="component" value="Unassembled WGS sequence"/>
</dbReference>
<evidence type="ECO:0000259" key="12">
    <source>
        <dbReference type="Pfam" id="PF10659"/>
    </source>
</evidence>
<keyword evidence="9" id="KW-0175">Coiled coil</keyword>
<sequence>MLPINTVGALLPIALTAIAIPAAVDGAAADNAADFLAICDAWKAAAALRKVTDNTAISTTDLDDILNLNMSLADQKWQQIFDEKYTPAGWEGYRQKHSEQLKNADWTKQWPHWERARQASKPEAKGWAKSILDKLPAPPPPELKRQLVLFADTALDIYLDKTTSTPEGSPDLATQIKTKAAEAMCSPPLTADATGNACKPFSETPAKPATCTSSKPGKTGSSIGIDILCLCSTQTDAVCRHTNDAQPEIMSADEKLKTGALDALTPLCGTPDPTADIEHATTLALAAFRARLNAHIAPAATGEVYIGKTKGAGCGRSDGACLEYTEYFKSGNHGVSSIPWARKLLEAQQLYRTLLQAQASKATTNQQLKTLKKDVERALSRPYPQPAESTGHHLPHQSSGKHPQTAYEKECKTIETKTNCEVNTKCKWTKPDAETGKLCELNATAADKEATQAGTAGGNGETKTTDKCGLAKNPEECAAVKGDIPKDKKAVCGWIEDKCKDSSFLATKKFALSVVSAAFAALLF</sequence>
<feature type="coiled-coil region" evidence="9">
    <location>
        <begin position="354"/>
        <end position="381"/>
    </location>
</feature>
<evidence type="ECO:0000256" key="7">
    <source>
        <dbReference type="ARBA" id="ARBA00023180"/>
    </source>
</evidence>
<evidence type="ECO:0000256" key="1">
    <source>
        <dbReference type="ARBA" id="ARBA00002523"/>
    </source>
</evidence>